<feature type="compositionally biased region" description="Gly residues" evidence="1">
    <location>
        <begin position="79"/>
        <end position="90"/>
    </location>
</feature>
<dbReference type="AlphaFoldDB" id="A0A1E5WA69"/>
<evidence type="ECO:0000256" key="1">
    <source>
        <dbReference type="SAM" id="MobiDB-lite"/>
    </source>
</evidence>
<accession>A0A1E5WA69</accession>
<keyword evidence="3" id="KW-1185">Reference proteome</keyword>
<dbReference type="Proteomes" id="UP000095767">
    <property type="component" value="Unassembled WGS sequence"/>
</dbReference>
<evidence type="ECO:0000313" key="2">
    <source>
        <dbReference type="EMBL" id="OEL34140.1"/>
    </source>
</evidence>
<organism evidence="2 3">
    <name type="scientific">Dichanthelium oligosanthes</name>
    <dbReference type="NCBI Taxonomy" id="888268"/>
    <lineage>
        <taxon>Eukaryota</taxon>
        <taxon>Viridiplantae</taxon>
        <taxon>Streptophyta</taxon>
        <taxon>Embryophyta</taxon>
        <taxon>Tracheophyta</taxon>
        <taxon>Spermatophyta</taxon>
        <taxon>Magnoliopsida</taxon>
        <taxon>Liliopsida</taxon>
        <taxon>Poales</taxon>
        <taxon>Poaceae</taxon>
        <taxon>PACMAD clade</taxon>
        <taxon>Panicoideae</taxon>
        <taxon>Panicodae</taxon>
        <taxon>Paniceae</taxon>
        <taxon>Dichantheliinae</taxon>
        <taxon>Dichanthelium</taxon>
    </lineage>
</organism>
<gene>
    <name evidence="2" type="ORF">BAE44_0004837</name>
</gene>
<proteinExistence type="predicted"/>
<sequence length="100" mass="10025">MSFDPSCFSWLSELSPFPHSAGTRAGLDQAPFAPSPRSSSLLLATPTMPSPTTTNRAPNRASSSPNPRAEGADMTAGRARGGGGGGACGGGEVAVSLIHI</sequence>
<comment type="caution">
    <text evidence="2">The sequence shown here is derived from an EMBL/GenBank/DDBJ whole genome shotgun (WGS) entry which is preliminary data.</text>
</comment>
<feature type="compositionally biased region" description="Polar residues" evidence="1">
    <location>
        <begin position="50"/>
        <end position="66"/>
    </location>
</feature>
<feature type="compositionally biased region" description="Low complexity" evidence="1">
    <location>
        <begin position="30"/>
        <end position="44"/>
    </location>
</feature>
<protein>
    <submittedName>
        <fullName evidence="2">Uncharacterized protein</fullName>
    </submittedName>
</protein>
<dbReference type="EMBL" id="LWDX02016343">
    <property type="protein sequence ID" value="OEL34140.1"/>
    <property type="molecule type" value="Genomic_DNA"/>
</dbReference>
<name>A0A1E5WA69_9POAL</name>
<reference evidence="2 3" key="1">
    <citation type="submission" date="2016-09" db="EMBL/GenBank/DDBJ databases">
        <title>The draft genome of Dichanthelium oligosanthes: A C3 panicoid grass species.</title>
        <authorList>
            <person name="Studer A.J."/>
            <person name="Schnable J.C."/>
            <person name="Brutnell T.P."/>
        </authorList>
    </citation>
    <scope>NUCLEOTIDE SEQUENCE [LARGE SCALE GENOMIC DNA]</scope>
    <source>
        <strain evidence="3">cv. Kellogg 1175</strain>
        <tissue evidence="2">Leaf</tissue>
    </source>
</reference>
<feature type="region of interest" description="Disordered" evidence="1">
    <location>
        <begin position="19"/>
        <end position="90"/>
    </location>
</feature>
<evidence type="ECO:0000313" key="3">
    <source>
        <dbReference type="Proteomes" id="UP000095767"/>
    </source>
</evidence>